<evidence type="ECO:0000256" key="1">
    <source>
        <dbReference type="SAM" id="MobiDB-lite"/>
    </source>
</evidence>
<dbReference type="EMBL" id="JALN02000001">
    <property type="protein sequence ID" value="KDF00956.1"/>
    <property type="molecule type" value="Genomic_DNA"/>
</dbReference>
<accession>A0A064CKT1</accession>
<sequence length="69" mass="7398">MESTWAIAHALVLDLIESRVTDSRYEFVDGPQPESMAGSGIVVICSGSPAPSTNREPGKRALGEQHAHH</sequence>
<gene>
    <name evidence="2" type="ORF">Y900_018960</name>
</gene>
<dbReference type="AlphaFoldDB" id="A0A064CKT1"/>
<name>A0A064CKT1_9MYCO</name>
<proteinExistence type="predicted"/>
<feature type="region of interest" description="Disordered" evidence="1">
    <location>
        <begin position="46"/>
        <end position="69"/>
    </location>
</feature>
<protein>
    <submittedName>
        <fullName evidence="2">Uncharacterized protein</fullName>
    </submittedName>
</protein>
<reference evidence="2" key="1">
    <citation type="submission" date="2014-05" db="EMBL/GenBank/DDBJ databases">
        <title>Genome sequence of Mycobacterium aromaticivorans strain JS19b1T (= DSM 45407T).</title>
        <authorList>
            <person name="Kwak Y."/>
            <person name="Park G.-S."/>
            <person name="Li Q.X."/>
            <person name="Lee S.-E."/>
            <person name="Shin J.-H."/>
        </authorList>
    </citation>
    <scope>NUCLEOTIDE SEQUENCE [LARGE SCALE GENOMIC DNA]</scope>
    <source>
        <strain evidence="2">JS19b1</strain>
    </source>
</reference>
<comment type="caution">
    <text evidence="2">The sequence shown here is derived from an EMBL/GenBank/DDBJ whole genome shotgun (WGS) entry which is preliminary data.</text>
</comment>
<organism evidence="2 3">
    <name type="scientific">Mycolicibacterium aromaticivorans JS19b1 = JCM 16368</name>
    <dbReference type="NCBI Taxonomy" id="1440774"/>
    <lineage>
        <taxon>Bacteria</taxon>
        <taxon>Bacillati</taxon>
        <taxon>Actinomycetota</taxon>
        <taxon>Actinomycetes</taxon>
        <taxon>Mycobacteriales</taxon>
        <taxon>Mycobacteriaceae</taxon>
        <taxon>Mycolicibacterium</taxon>
    </lineage>
</organism>
<dbReference type="STRING" id="1440774.Y900_018960"/>
<feature type="compositionally biased region" description="Basic and acidic residues" evidence="1">
    <location>
        <begin position="56"/>
        <end position="69"/>
    </location>
</feature>
<evidence type="ECO:0000313" key="2">
    <source>
        <dbReference type="EMBL" id="KDF00956.1"/>
    </source>
</evidence>
<evidence type="ECO:0000313" key="3">
    <source>
        <dbReference type="Proteomes" id="UP000022835"/>
    </source>
</evidence>
<dbReference type="Proteomes" id="UP000022835">
    <property type="component" value="Unassembled WGS sequence"/>
</dbReference>
<keyword evidence="3" id="KW-1185">Reference proteome</keyword>
<dbReference type="RefSeq" id="WP_036343709.1">
    <property type="nucleotide sequence ID" value="NZ_JALN02000001.1"/>
</dbReference>